<keyword evidence="1" id="KW-0802">TPR repeat</keyword>
<organism evidence="3 4">
    <name type="scientific">Microbulbifer yueqingensis</name>
    <dbReference type="NCBI Taxonomy" id="658219"/>
    <lineage>
        <taxon>Bacteria</taxon>
        <taxon>Pseudomonadati</taxon>
        <taxon>Pseudomonadota</taxon>
        <taxon>Gammaproteobacteria</taxon>
        <taxon>Cellvibrionales</taxon>
        <taxon>Microbulbiferaceae</taxon>
        <taxon>Microbulbifer</taxon>
    </lineage>
</organism>
<dbReference type="AlphaFoldDB" id="A0A1G8Y9W3"/>
<dbReference type="Pfam" id="PF13432">
    <property type="entry name" value="TPR_16"/>
    <property type="match status" value="1"/>
</dbReference>
<keyword evidence="4" id="KW-1185">Reference proteome</keyword>
<keyword evidence="2" id="KW-0732">Signal</keyword>
<dbReference type="InterPro" id="IPR019734">
    <property type="entry name" value="TPR_rpt"/>
</dbReference>
<feature type="chain" id="PRO_5011793077" evidence="2">
    <location>
        <begin position="19"/>
        <end position="256"/>
    </location>
</feature>
<evidence type="ECO:0000256" key="1">
    <source>
        <dbReference type="PROSITE-ProRule" id="PRU00339"/>
    </source>
</evidence>
<dbReference type="Proteomes" id="UP000199305">
    <property type="component" value="Unassembled WGS sequence"/>
</dbReference>
<evidence type="ECO:0000313" key="4">
    <source>
        <dbReference type="Proteomes" id="UP000199305"/>
    </source>
</evidence>
<dbReference type="Gene3D" id="1.25.40.10">
    <property type="entry name" value="Tetratricopeptide repeat domain"/>
    <property type="match status" value="1"/>
</dbReference>
<feature type="signal peptide" evidence="2">
    <location>
        <begin position="1"/>
        <end position="18"/>
    </location>
</feature>
<dbReference type="OrthoDB" id="549777at2"/>
<dbReference type="InterPro" id="IPR011990">
    <property type="entry name" value="TPR-like_helical_dom_sf"/>
</dbReference>
<protein>
    <submittedName>
        <fullName evidence="3">Tetratricopeptide repeat-containing protein</fullName>
    </submittedName>
</protein>
<dbReference type="RefSeq" id="WP_091510637.1">
    <property type="nucleotide sequence ID" value="NZ_FNFH01000002.1"/>
</dbReference>
<evidence type="ECO:0000313" key="3">
    <source>
        <dbReference type="EMBL" id="SDJ99473.1"/>
    </source>
</evidence>
<sequence length="256" mass="27672">MKIIFAILGLLAAAHASADTCRQQVDQVLKGNFSLAKKASSIAAMENTCNGNEYHLLVLGQLHARAGEYGEAIAMVEGAGKVVEFPEEYAILAASSHGKLGRFDKAETIMQRYLRAHPDSPRAHLLLGEMQLQQKKFDPAVRSFIASIKLKPTPEAYISTARALYIVDNCGEAIVAIEQAASLDKATYGNIDAMVVASRCYASQGKFVVARNLLGVLAENNPRAEQDQQFHQAIAMLERDIRAAEAGGIDSSVPQD</sequence>
<proteinExistence type="predicted"/>
<name>A0A1G8Y9W3_9GAMM</name>
<dbReference type="SUPFAM" id="SSF48452">
    <property type="entry name" value="TPR-like"/>
    <property type="match status" value="1"/>
</dbReference>
<accession>A0A1G8Y9W3</accession>
<evidence type="ECO:0000256" key="2">
    <source>
        <dbReference type="SAM" id="SignalP"/>
    </source>
</evidence>
<feature type="repeat" description="TPR" evidence="1">
    <location>
        <begin position="121"/>
        <end position="154"/>
    </location>
</feature>
<dbReference type="STRING" id="658219.SAMN05216212_1411"/>
<gene>
    <name evidence="3" type="ORF">SAMN05216212_1411</name>
</gene>
<dbReference type="PROSITE" id="PS50005">
    <property type="entry name" value="TPR"/>
    <property type="match status" value="1"/>
</dbReference>
<reference evidence="4" key="1">
    <citation type="submission" date="2016-10" db="EMBL/GenBank/DDBJ databases">
        <authorList>
            <person name="Varghese N."/>
            <person name="Submissions S."/>
        </authorList>
    </citation>
    <scope>NUCLEOTIDE SEQUENCE [LARGE SCALE GENOMIC DNA]</scope>
    <source>
        <strain evidence="4">CGMCC 1.10658</strain>
    </source>
</reference>
<dbReference type="EMBL" id="FNFH01000002">
    <property type="protein sequence ID" value="SDJ99473.1"/>
    <property type="molecule type" value="Genomic_DNA"/>
</dbReference>